<evidence type="ECO:0000313" key="2">
    <source>
        <dbReference type="Proteomes" id="UP001320420"/>
    </source>
</evidence>
<comment type="caution">
    <text evidence="1">The sequence shown here is derived from an EMBL/GenBank/DDBJ whole genome shotgun (WGS) entry which is preliminary data.</text>
</comment>
<dbReference type="AlphaFoldDB" id="A0AAN9V0A7"/>
<dbReference type="EMBL" id="JAKJXP020000054">
    <property type="protein sequence ID" value="KAK7751148.1"/>
    <property type="molecule type" value="Genomic_DNA"/>
</dbReference>
<gene>
    <name evidence="1" type="ORF">SLS62_006978</name>
</gene>
<reference evidence="1 2" key="1">
    <citation type="submission" date="2024-02" db="EMBL/GenBank/DDBJ databases">
        <title>De novo assembly and annotation of 12 fungi associated with fruit tree decline syndrome in Ontario, Canada.</title>
        <authorList>
            <person name="Sulman M."/>
            <person name="Ellouze W."/>
            <person name="Ilyukhin E."/>
        </authorList>
    </citation>
    <scope>NUCLEOTIDE SEQUENCE [LARGE SCALE GENOMIC DNA]</scope>
    <source>
        <strain evidence="1 2">M11/M66-122</strain>
    </source>
</reference>
<evidence type="ECO:0000313" key="1">
    <source>
        <dbReference type="EMBL" id="KAK7751148.1"/>
    </source>
</evidence>
<sequence>MGSILNATTDIVLPRVHDDQKTLANLSRCSKRLQALAQPVLFHYFHTGIDRMTFAESMRPMLSFLRAIVQKPHLARAVQALAFNDDDGTWTGGTVDSETQMLLREAGERVAFRPLTQYKDADLRWMQEVAIAMTPRLNQLLVYRVTDSRDSRPTHGNFPHLKWSPVTFPNLACLVFAGSYDECYDDGIMYRYHVGDMRHLIDRSPNVEVLLVVDGTYDRLPAATESWKGSLPKLRKLSFNDLNVTFGADAILRGCPTLEELEYCCDPYGAYLLQPESLDIVRSTLRRLSYSIKDFDQPHLYHDVFDAWELDMGHRYGYPALESLGGDDFSFAHFPRLAYLEIQQILFYYVDIDIQTCGCQRFLAKLPPAVQTLRIGAVISWSVMYRDLMGLSEALKDFVYLELIELEGFTEPDTDQIRHLQEMFSANGVTLSVGVVEGYYRGFLGLKPGQDCRRPQ</sequence>
<proteinExistence type="predicted"/>
<organism evidence="1 2">
    <name type="scientific">Diatrype stigma</name>
    <dbReference type="NCBI Taxonomy" id="117547"/>
    <lineage>
        <taxon>Eukaryota</taxon>
        <taxon>Fungi</taxon>
        <taxon>Dikarya</taxon>
        <taxon>Ascomycota</taxon>
        <taxon>Pezizomycotina</taxon>
        <taxon>Sordariomycetes</taxon>
        <taxon>Xylariomycetidae</taxon>
        <taxon>Xylariales</taxon>
        <taxon>Diatrypaceae</taxon>
        <taxon>Diatrype</taxon>
    </lineage>
</organism>
<keyword evidence="2" id="KW-1185">Reference proteome</keyword>
<dbReference type="Proteomes" id="UP001320420">
    <property type="component" value="Unassembled WGS sequence"/>
</dbReference>
<name>A0AAN9V0A7_9PEZI</name>
<accession>A0AAN9V0A7</accession>
<evidence type="ECO:0008006" key="3">
    <source>
        <dbReference type="Google" id="ProtNLM"/>
    </source>
</evidence>
<protein>
    <recommendedName>
        <fullName evidence="3">F-box domain-containing protein</fullName>
    </recommendedName>
</protein>